<gene>
    <name evidence="2" type="ORF">GOBAR_AA10831</name>
</gene>
<dbReference type="Pfam" id="PF03078">
    <property type="entry name" value="ATHILA"/>
    <property type="match status" value="1"/>
</dbReference>
<proteinExistence type="predicted"/>
<name>A0A2P5Y2N0_GOSBA</name>
<organism evidence="2 3">
    <name type="scientific">Gossypium barbadense</name>
    <name type="common">Sea Island cotton</name>
    <name type="synonym">Hibiscus barbadensis</name>
    <dbReference type="NCBI Taxonomy" id="3634"/>
    <lineage>
        <taxon>Eukaryota</taxon>
        <taxon>Viridiplantae</taxon>
        <taxon>Streptophyta</taxon>
        <taxon>Embryophyta</taxon>
        <taxon>Tracheophyta</taxon>
        <taxon>Spermatophyta</taxon>
        <taxon>Magnoliopsida</taxon>
        <taxon>eudicotyledons</taxon>
        <taxon>Gunneridae</taxon>
        <taxon>Pentapetalae</taxon>
        <taxon>rosids</taxon>
        <taxon>malvids</taxon>
        <taxon>Malvales</taxon>
        <taxon>Malvaceae</taxon>
        <taxon>Malvoideae</taxon>
        <taxon>Gossypium</taxon>
    </lineage>
</organism>
<protein>
    <recommendedName>
        <fullName evidence="1">Arabidopsis retrotransposon Orf1 C-terminal domain-containing protein</fullName>
    </recommendedName>
</protein>
<dbReference type="OrthoDB" id="1685790at2759"/>
<evidence type="ECO:0000259" key="1">
    <source>
        <dbReference type="Pfam" id="PF03078"/>
    </source>
</evidence>
<sequence>MVQPTLQEMSLKELDEWWTHKPRTHDKPKLRQNKLNIFPNQLKVGDKILLDATDPHIVTSKLNEGIPLMVLSIFPFGTVEVSHPKFGTFKTRPGTQACRRPCDNREKFFPDMGSDKLPWPYTRSSSRGKKAVVPASKKRKGGSSSLDWAELEQIQLADTIRALLTADLWGLFFEIVDLTYLELTMELCSTFHLQIVMARFDDPGAIQFRLADLVRQLNVPEFETALGFYTEEFIEENELHALNRHIHHSPSQCWNALTPGTASYNPSRSKASTLLPSLRYLHTILAHTLTGRRKSTSVVKTHDAYFLWCISHGHVIDLTYFIALTIQHQTEWHRKGVISIGPYVTWLARHFMLLNIVAQSSSLTLMDQMSPQGISSMLSMRMIEK</sequence>
<dbReference type="InterPro" id="IPR004312">
    <property type="entry name" value="ATHILA_Orf1_C"/>
</dbReference>
<dbReference type="AlphaFoldDB" id="A0A2P5Y2N0"/>
<feature type="domain" description="Arabidopsis retrotransposon Orf1 C-terminal" evidence="1">
    <location>
        <begin position="151"/>
        <end position="303"/>
    </location>
</feature>
<evidence type="ECO:0000313" key="3">
    <source>
        <dbReference type="Proteomes" id="UP000239757"/>
    </source>
</evidence>
<dbReference type="EMBL" id="KZ663818">
    <property type="protein sequence ID" value="PPS09811.1"/>
    <property type="molecule type" value="Genomic_DNA"/>
</dbReference>
<dbReference type="Proteomes" id="UP000239757">
    <property type="component" value="Unassembled WGS sequence"/>
</dbReference>
<evidence type="ECO:0000313" key="2">
    <source>
        <dbReference type="EMBL" id="PPS09811.1"/>
    </source>
</evidence>
<reference evidence="2 3" key="1">
    <citation type="submission" date="2015-01" db="EMBL/GenBank/DDBJ databases">
        <title>Genome of allotetraploid Gossypium barbadense reveals genomic plasticity and fiber elongation in cotton evolution.</title>
        <authorList>
            <person name="Chen X."/>
            <person name="Liu X."/>
            <person name="Zhao B."/>
            <person name="Zheng H."/>
            <person name="Hu Y."/>
            <person name="Lu G."/>
            <person name="Yang C."/>
            <person name="Chen J."/>
            <person name="Shan C."/>
            <person name="Zhang L."/>
            <person name="Zhou Y."/>
            <person name="Wang L."/>
            <person name="Guo W."/>
            <person name="Bai Y."/>
            <person name="Ruan J."/>
            <person name="Shangguan X."/>
            <person name="Mao Y."/>
            <person name="Jiang J."/>
            <person name="Zhu Y."/>
            <person name="Lei J."/>
            <person name="Kang H."/>
            <person name="Chen S."/>
            <person name="He X."/>
            <person name="Wang R."/>
            <person name="Wang Y."/>
            <person name="Chen J."/>
            <person name="Wang L."/>
            <person name="Yu S."/>
            <person name="Wang B."/>
            <person name="Wei J."/>
            <person name="Song S."/>
            <person name="Lu X."/>
            <person name="Gao Z."/>
            <person name="Gu W."/>
            <person name="Deng X."/>
            <person name="Ma D."/>
            <person name="Wang S."/>
            <person name="Liang W."/>
            <person name="Fang L."/>
            <person name="Cai C."/>
            <person name="Zhu X."/>
            <person name="Zhou B."/>
            <person name="Zhang Y."/>
            <person name="Chen Z."/>
            <person name="Xu S."/>
            <person name="Zhu R."/>
            <person name="Wang S."/>
            <person name="Zhang T."/>
            <person name="Zhao G."/>
        </authorList>
    </citation>
    <scope>NUCLEOTIDE SEQUENCE [LARGE SCALE GENOMIC DNA]</scope>
    <source>
        <strain evidence="3">cv. Xinhai21</strain>
        <tissue evidence="2">Leaf</tissue>
    </source>
</reference>
<accession>A0A2P5Y2N0</accession>